<dbReference type="GO" id="GO:0042797">
    <property type="term" value="P:tRNA transcription by RNA polymerase III"/>
    <property type="evidence" value="ECO:0007669"/>
    <property type="project" value="TreeGrafter"/>
</dbReference>
<dbReference type="PANTHER" id="PTHR12069:SF0">
    <property type="entry name" value="DNA-DIRECTED RNA POLYMERASE III SUBUNIT RPC5"/>
    <property type="match status" value="1"/>
</dbReference>
<comment type="caution">
    <text evidence="3">The sequence shown here is derived from an EMBL/GenBank/DDBJ whole genome shotgun (WGS) entry which is preliminary data.</text>
</comment>
<dbReference type="InterPro" id="IPR006886">
    <property type="entry name" value="RNA_pol_III_Rpc5"/>
</dbReference>
<dbReference type="KEGG" id="tng:GSTEN00006720G001"/>
<evidence type="ECO:0000256" key="1">
    <source>
        <dbReference type="SAM" id="MobiDB-lite"/>
    </source>
</evidence>
<reference evidence="3" key="1">
    <citation type="journal article" date="2004" name="Nature">
        <title>Genome duplication in the teleost fish Tetraodon nigroviridis reveals the early vertebrate proto-karyotype.</title>
        <authorList>
            <person name="Jaillon O."/>
            <person name="Aury J.-M."/>
            <person name="Brunet F."/>
            <person name="Petit J.-L."/>
            <person name="Stange-Thomann N."/>
            <person name="Mauceli E."/>
            <person name="Bouneau L."/>
            <person name="Fischer C."/>
            <person name="Ozouf-Costaz C."/>
            <person name="Bernot A."/>
            <person name="Nicaud S."/>
            <person name="Jaffe D."/>
            <person name="Fisher S."/>
            <person name="Lutfalla G."/>
            <person name="Dossat C."/>
            <person name="Segurens B."/>
            <person name="Dasilva C."/>
            <person name="Salanoubat M."/>
            <person name="Levy M."/>
            <person name="Boudet N."/>
            <person name="Castellano S."/>
            <person name="Anthouard V."/>
            <person name="Jubin C."/>
            <person name="Castelli V."/>
            <person name="Katinka M."/>
            <person name="Vacherie B."/>
            <person name="Biemont C."/>
            <person name="Skalli Z."/>
            <person name="Cattolico L."/>
            <person name="Poulain J."/>
            <person name="De Berardinis V."/>
            <person name="Cruaud C."/>
            <person name="Duprat S."/>
            <person name="Brottier P."/>
            <person name="Coutanceau J.-P."/>
            <person name="Gouzy J."/>
            <person name="Parra G."/>
            <person name="Lardier G."/>
            <person name="Chapple C."/>
            <person name="McKernan K.J."/>
            <person name="McEwan P."/>
            <person name="Bosak S."/>
            <person name="Kellis M."/>
            <person name="Volff J.-N."/>
            <person name="Guigo R."/>
            <person name="Zody M.C."/>
            <person name="Mesirov J."/>
            <person name="Lindblad-Toh K."/>
            <person name="Birren B."/>
            <person name="Nusbaum C."/>
            <person name="Kahn D."/>
            <person name="Robinson-Rechavi M."/>
            <person name="Laudet V."/>
            <person name="Schachter V."/>
            <person name="Quetier F."/>
            <person name="Saurin W."/>
            <person name="Scarpelli C."/>
            <person name="Wincker P."/>
            <person name="Lander E.S."/>
            <person name="Weissenbach J."/>
            <person name="Roest Crollius H."/>
        </authorList>
    </citation>
    <scope>NUCLEOTIDE SEQUENCE [LARGE SCALE GENOMIC DNA]</scope>
</reference>
<feature type="region of interest" description="Disordered" evidence="1">
    <location>
        <begin position="135"/>
        <end position="171"/>
    </location>
</feature>
<organism evidence="3">
    <name type="scientific">Tetraodon nigroviridis</name>
    <name type="common">Spotted green pufferfish</name>
    <name type="synonym">Chelonodon nigroviridis</name>
    <dbReference type="NCBI Taxonomy" id="99883"/>
    <lineage>
        <taxon>Eukaryota</taxon>
        <taxon>Metazoa</taxon>
        <taxon>Chordata</taxon>
        <taxon>Craniata</taxon>
        <taxon>Vertebrata</taxon>
        <taxon>Euteleostomi</taxon>
        <taxon>Actinopterygii</taxon>
        <taxon>Neopterygii</taxon>
        <taxon>Teleostei</taxon>
        <taxon>Neoteleostei</taxon>
        <taxon>Acanthomorphata</taxon>
        <taxon>Eupercaria</taxon>
        <taxon>Tetraodontiformes</taxon>
        <taxon>Tetradontoidea</taxon>
        <taxon>Tetraodontidae</taxon>
        <taxon>Tetraodon</taxon>
    </lineage>
</organism>
<name>Q4T5N3_TETNG</name>
<sequence>IDVYLAKSLADKLYLFQYPVRPSSMTYDDVSHLSARIKPKQQRVELEMAINAMSPNYCRSKGEQIALNVDGTAYDETNTYSTKMMDKQTFSSIQATTNTSRYAAAVFHKGELHITPLTGILQMRPSFSYLDKADNTTREREAANEGGDSSQDEAEEEAKAITVRFSRPESEQARQRRIQSYEFLQKKQAEEPWVHLQYHSAKVGGALAPRWRYALFLRVHVVLVRTRPPPTGWDGRSEHERQYLFCQSVDASENSELVKTPKEYLSMLMPPLAEEKFVKPVGPSNVLSMAQLRTLPLVDQVKTLMKNGGTTPLGTNRLTHTHTPGNKHTHTHLGTNQSALWRTFNPSLSSAVKLIQFANLMGLLASGTDSTSVLRCIQQVALLVQGNWVVKSDVLYPKDTCSPHSGVPAEVLCRGRDFVMWRFTLERSLMRKEVAAVVRIPPAWLKRALSQLPPEDVKDFLEQVAAPRVNRGWEFLLPTDVDFVRKHPDVAHRQHMLWLGIQSKLEKVFNFCKDDFMPKTSPQPEPLQISGEQRLKAAQERVQKNRASLQKELDARRAGIKQEPAEDGRDEPMDTSPSVPNGSVNGYPGAASPGLSHASRNGGSPADASAQELQDFVLKTFQKHFVVTLSEFKRLLNLHLASMPVGRSVFHSISDHMLTDAIVLSHCRQIAVPFPAQSNAASDEQKVFGLWENGDDFDKHRQLLYDLFTRNHRVKRSAVQARLAQEFGDVSKAEVDRLFHVRGAGARLLG</sequence>
<dbReference type="OrthoDB" id="340681at2759"/>
<feature type="compositionally biased region" description="Basic and acidic residues" evidence="1">
    <location>
        <begin position="533"/>
        <end position="557"/>
    </location>
</feature>
<dbReference type="PANTHER" id="PTHR12069">
    <property type="entry name" value="DNA-DIRECTED RNA POLYMERASES III 80 KDA POLYPEPTIDE RNA POLYMERASE III SUBUNIT 5"/>
    <property type="match status" value="1"/>
</dbReference>
<feature type="compositionally biased region" description="Polar residues" evidence="1">
    <location>
        <begin position="575"/>
        <end position="584"/>
    </location>
</feature>
<dbReference type="AlphaFoldDB" id="Q4T5N3"/>
<feature type="compositionally biased region" description="Basic and acidic residues" evidence="1">
    <location>
        <begin position="563"/>
        <end position="572"/>
    </location>
</feature>
<protein>
    <submittedName>
        <fullName evidence="3">(spotted green pufferfish) hypothetical protein</fullName>
    </submittedName>
</protein>
<feature type="domain" description="DNA-directed RNA polymerase III subunit RPC5 C-terminal" evidence="2">
    <location>
        <begin position="518"/>
        <end position="740"/>
    </location>
</feature>
<dbReference type="InterPro" id="IPR045576">
    <property type="entry name" value="RPC5_C"/>
</dbReference>
<reference evidence="3" key="2">
    <citation type="submission" date="2004-02" db="EMBL/GenBank/DDBJ databases">
        <authorList>
            <consortium name="Genoscope"/>
            <consortium name="Whitehead Institute Centre for Genome Research"/>
        </authorList>
    </citation>
    <scope>NUCLEOTIDE SEQUENCE</scope>
</reference>
<dbReference type="Pfam" id="PF04801">
    <property type="entry name" value="RPC5"/>
    <property type="match status" value="2"/>
</dbReference>
<gene>
    <name evidence="3" type="ORF">GSTENG00006720001</name>
</gene>
<feature type="non-terminal residue" evidence="3">
    <location>
        <position position="1"/>
    </location>
</feature>
<evidence type="ECO:0000259" key="2">
    <source>
        <dbReference type="Pfam" id="PF19725"/>
    </source>
</evidence>
<dbReference type="Pfam" id="PF19725">
    <property type="entry name" value="RPC5_C"/>
    <property type="match status" value="1"/>
</dbReference>
<dbReference type="GO" id="GO:0005666">
    <property type="term" value="C:RNA polymerase III complex"/>
    <property type="evidence" value="ECO:0007669"/>
    <property type="project" value="TreeGrafter"/>
</dbReference>
<evidence type="ECO:0000313" key="3">
    <source>
        <dbReference type="EMBL" id="CAF91799.1"/>
    </source>
</evidence>
<dbReference type="EMBL" id="CAAE01009187">
    <property type="protein sequence ID" value="CAF91799.1"/>
    <property type="molecule type" value="Genomic_DNA"/>
</dbReference>
<feature type="region of interest" description="Disordered" evidence="1">
    <location>
        <begin position="533"/>
        <end position="607"/>
    </location>
</feature>
<accession>Q4T5N3</accession>
<proteinExistence type="predicted"/>